<accession>A0A226EXQ2</accession>
<organism evidence="2 3">
    <name type="scientific">Folsomia candida</name>
    <name type="common">Springtail</name>
    <dbReference type="NCBI Taxonomy" id="158441"/>
    <lineage>
        <taxon>Eukaryota</taxon>
        <taxon>Metazoa</taxon>
        <taxon>Ecdysozoa</taxon>
        <taxon>Arthropoda</taxon>
        <taxon>Hexapoda</taxon>
        <taxon>Collembola</taxon>
        <taxon>Entomobryomorpha</taxon>
        <taxon>Isotomoidea</taxon>
        <taxon>Isotomidae</taxon>
        <taxon>Proisotominae</taxon>
        <taxon>Folsomia</taxon>
    </lineage>
</organism>
<comment type="caution">
    <text evidence="2">The sequence shown here is derived from an EMBL/GenBank/DDBJ whole genome shotgun (WGS) entry which is preliminary data.</text>
</comment>
<evidence type="ECO:0000313" key="2">
    <source>
        <dbReference type="EMBL" id="OXA61958.1"/>
    </source>
</evidence>
<name>A0A226EXQ2_FOLCA</name>
<feature type="transmembrane region" description="Helical" evidence="1">
    <location>
        <begin position="162"/>
        <end position="183"/>
    </location>
</feature>
<keyword evidence="1" id="KW-0812">Transmembrane</keyword>
<feature type="transmembrane region" description="Helical" evidence="1">
    <location>
        <begin position="229"/>
        <end position="248"/>
    </location>
</feature>
<feature type="transmembrane region" description="Helical" evidence="1">
    <location>
        <begin position="297"/>
        <end position="317"/>
    </location>
</feature>
<sequence length="439" mass="49913">SAEDGGELFKMPTRLAYQALSLTFTMNSYLSRTPIEFDGKKRRFKYTKITRENIPRYAPWLSAIFFLFYFLSIGCAWYVILRQIVKPNPRIKVKQIFGYVMMNTAGTIVIGATIYVLKSGEEAVQRINWLVRRYEEMFPEDGVDVPSAYPIWRLNNGELDTFGVAVFAMLGPLPVVPFLATVFGMMENLDVYQYVLQDVIPAKVFNNLWTQIVLRSISAIMIYDGFAESARILAVMGMLVIAPTQLIVRIVRGLSRRDIGETGRIGDHPIKQIQQIYSDYAQLKIIEVSFHGFEATLAFELIECGIWLAAAALFATLKLHQVFPLGFYVMFPFFAFAILGISQQLIPVCSSMHENSVKALTKWTAQVSSGGNGAFDKKYFRKKFRPLRPLRIVAGFRGFIIFVMDKSMKTYFLQSILDNTINLLISLPELETSQVSFQV</sequence>
<proteinExistence type="predicted"/>
<keyword evidence="3" id="KW-1185">Reference proteome</keyword>
<feature type="non-terminal residue" evidence="2">
    <location>
        <position position="1"/>
    </location>
</feature>
<dbReference type="Proteomes" id="UP000198287">
    <property type="component" value="Unassembled WGS sequence"/>
</dbReference>
<dbReference type="AlphaFoldDB" id="A0A226EXQ2"/>
<reference evidence="2 3" key="1">
    <citation type="submission" date="2015-12" db="EMBL/GenBank/DDBJ databases">
        <title>The genome of Folsomia candida.</title>
        <authorList>
            <person name="Faddeeva A."/>
            <person name="Derks M.F."/>
            <person name="Anvar Y."/>
            <person name="Smit S."/>
            <person name="Van Straalen N."/>
            <person name="Roelofs D."/>
        </authorList>
    </citation>
    <scope>NUCLEOTIDE SEQUENCE [LARGE SCALE GENOMIC DNA]</scope>
    <source>
        <strain evidence="2 3">VU population</strain>
        <tissue evidence="2">Whole body</tissue>
    </source>
</reference>
<feature type="transmembrane region" description="Helical" evidence="1">
    <location>
        <begin position="387"/>
        <end position="404"/>
    </location>
</feature>
<evidence type="ECO:0000256" key="1">
    <source>
        <dbReference type="SAM" id="Phobius"/>
    </source>
</evidence>
<keyword evidence="1" id="KW-0472">Membrane</keyword>
<dbReference type="EMBL" id="LNIX01000001">
    <property type="protein sequence ID" value="OXA61958.1"/>
    <property type="molecule type" value="Genomic_DNA"/>
</dbReference>
<keyword evidence="1" id="KW-1133">Transmembrane helix</keyword>
<feature type="transmembrane region" description="Helical" evidence="1">
    <location>
        <begin position="57"/>
        <end position="80"/>
    </location>
</feature>
<protein>
    <submittedName>
        <fullName evidence="2">Uncharacterized protein</fullName>
    </submittedName>
</protein>
<feature type="transmembrane region" description="Helical" evidence="1">
    <location>
        <begin position="96"/>
        <end position="117"/>
    </location>
</feature>
<gene>
    <name evidence="2" type="ORF">Fcan01_00089</name>
</gene>
<feature type="transmembrane region" description="Helical" evidence="1">
    <location>
        <begin position="323"/>
        <end position="342"/>
    </location>
</feature>
<evidence type="ECO:0000313" key="3">
    <source>
        <dbReference type="Proteomes" id="UP000198287"/>
    </source>
</evidence>